<keyword evidence="2" id="KW-1185">Reference proteome</keyword>
<name>A0ACA9LQ82_9GLOM</name>
<organism evidence="1 2">
    <name type="scientific">Scutellospora calospora</name>
    <dbReference type="NCBI Taxonomy" id="85575"/>
    <lineage>
        <taxon>Eukaryota</taxon>
        <taxon>Fungi</taxon>
        <taxon>Fungi incertae sedis</taxon>
        <taxon>Mucoromycota</taxon>
        <taxon>Glomeromycotina</taxon>
        <taxon>Glomeromycetes</taxon>
        <taxon>Diversisporales</taxon>
        <taxon>Gigasporaceae</taxon>
        <taxon>Scutellospora</taxon>
    </lineage>
</organism>
<proteinExistence type="predicted"/>
<dbReference type="EMBL" id="CAJVPM010006424">
    <property type="protein sequence ID" value="CAG8534804.1"/>
    <property type="molecule type" value="Genomic_DNA"/>
</dbReference>
<dbReference type="Proteomes" id="UP000789860">
    <property type="component" value="Unassembled WGS sequence"/>
</dbReference>
<reference evidence="1" key="1">
    <citation type="submission" date="2021-06" db="EMBL/GenBank/DDBJ databases">
        <authorList>
            <person name="Kallberg Y."/>
            <person name="Tangrot J."/>
            <person name="Rosling A."/>
        </authorList>
    </citation>
    <scope>NUCLEOTIDE SEQUENCE</scope>
    <source>
        <strain evidence="1">AU212A</strain>
    </source>
</reference>
<evidence type="ECO:0000313" key="2">
    <source>
        <dbReference type="Proteomes" id="UP000789860"/>
    </source>
</evidence>
<accession>A0ACA9LQ82</accession>
<gene>
    <name evidence="1" type="ORF">SCALOS_LOCUS4602</name>
</gene>
<evidence type="ECO:0000313" key="1">
    <source>
        <dbReference type="EMBL" id="CAG8534804.1"/>
    </source>
</evidence>
<feature type="non-terminal residue" evidence="1">
    <location>
        <position position="141"/>
    </location>
</feature>
<protein>
    <submittedName>
        <fullName evidence="1">9951_t:CDS:1</fullName>
    </submittedName>
</protein>
<sequence length="141" mass="16922">MEKIQKSQQNITENLLIIELAEEIYQQQNKVENLIEKNKLLKKHIKKIEHSEEQENSNKNSEENSQSSELPNNSKNLSDSQRTITQSQVNSDMEIKNIYKTLFYWALFLIGLLIFAAWYFWHDRNFYITLIERENVNIERE</sequence>
<comment type="caution">
    <text evidence="1">The sequence shown here is derived from an EMBL/GenBank/DDBJ whole genome shotgun (WGS) entry which is preliminary data.</text>
</comment>